<dbReference type="Pfam" id="PF07238">
    <property type="entry name" value="PilZ"/>
    <property type="match status" value="1"/>
</dbReference>
<gene>
    <name evidence="3" type="ORF">GGR11_002344</name>
</gene>
<accession>A0A7W6A3S7</accession>
<feature type="domain" description="PilZ" evidence="2">
    <location>
        <begin position="13"/>
        <end position="87"/>
    </location>
</feature>
<dbReference type="InterPro" id="IPR009875">
    <property type="entry name" value="PilZ_domain"/>
</dbReference>
<dbReference type="Proteomes" id="UP000532936">
    <property type="component" value="Unassembled WGS sequence"/>
</dbReference>
<evidence type="ECO:0000256" key="1">
    <source>
        <dbReference type="SAM" id="MobiDB-lite"/>
    </source>
</evidence>
<dbReference type="EMBL" id="JACIDA010000002">
    <property type="protein sequence ID" value="MBB3872791.1"/>
    <property type="molecule type" value="Genomic_DNA"/>
</dbReference>
<protein>
    <recommendedName>
        <fullName evidence="2">PilZ domain-containing protein</fullName>
    </recommendedName>
</protein>
<evidence type="ECO:0000259" key="2">
    <source>
        <dbReference type="Pfam" id="PF07238"/>
    </source>
</evidence>
<dbReference type="Gene3D" id="2.40.10.220">
    <property type="entry name" value="predicted glycosyltransferase like domains"/>
    <property type="match status" value="1"/>
</dbReference>
<dbReference type="GO" id="GO:0035438">
    <property type="term" value="F:cyclic-di-GMP binding"/>
    <property type="evidence" value="ECO:0007669"/>
    <property type="project" value="InterPro"/>
</dbReference>
<dbReference type="AlphaFoldDB" id="A0A7W6A3S7"/>
<name>A0A7W6A3S7_9CAUL</name>
<evidence type="ECO:0000313" key="3">
    <source>
        <dbReference type="EMBL" id="MBB3872791.1"/>
    </source>
</evidence>
<evidence type="ECO:0000313" key="4">
    <source>
        <dbReference type="Proteomes" id="UP000532936"/>
    </source>
</evidence>
<sequence length="115" mass="12136">MRMFGPKPVSQPDRRGEPRRAVNARGVVCAPGVETACVIVDLSDGGLKLRLDRGAALPPEVVVVDIAEAVAYPATVVWQKGQEAGLRQTGAKSLRGLAPARLIGARDAWIRAGGR</sequence>
<comment type="caution">
    <text evidence="3">The sequence shown here is derived from an EMBL/GenBank/DDBJ whole genome shotgun (WGS) entry which is preliminary data.</text>
</comment>
<proteinExistence type="predicted"/>
<reference evidence="3 4" key="1">
    <citation type="submission" date="2020-08" db="EMBL/GenBank/DDBJ databases">
        <title>Genomic Encyclopedia of Type Strains, Phase IV (KMG-IV): sequencing the most valuable type-strain genomes for metagenomic binning, comparative biology and taxonomic classification.</title>
        <authorList>
            <person name="Goeker M."/>
        </authorList>
    </citation>
    <scope>NUCLEOTIDE SEQUENCE [LARGE SCALE GENOMIC DNA]</scope>
    <source>
        <strain evidence="3 4">DSM 14878</strain>
    </source>
</reference>
<feature type="region of interest" description="Disordered" evidence="1">
    <location>
        <begin position="1"/>
        <end position="20"/>
    </location>
</feature>
<dbReference type="SUPFAM" id="SSF141371">
    <property type="entry name" value="PilZ domain-like"/>
    <property type="match status" value="1"/>
</dbReference>
<organism evidence="3 4">
    <name type="scientific">Brevundimonas mediterranea</name>
    <dbReference type="NCBI Taxonomy" id="74329"/>
    <lineage>
        <taxon>Bacteria</taxon>
        <taxon>Pseudomonadati</taxon>
        <taxon>Pseudomonadota</taxon>
        <taxon>Alphaproteobacteria</taxon>
        <taxon>Caulobacterales</taxon>
        <taxon>Caulobacteraceae</taxon>
        <taxon>Brevundimonas</taxon>
    </lineage>
</organism>
<dbReference type="RefSeq" id="WP_052005148.1">
    <property type="nucleotide sequence ID" value="NZ_JACIDA010000002.1"/>
</dbReference>